<evidence type="ECO:0000313" key="6">
    <source>
        <dbReference type="Proteomes" id="UP000254794"/>
    </source>
</evidence>
<protein>
    <submittedName>
        <fullName evidence="5">Domain of uncharacterized function (DUF1704)</fullName>
    </submittedName>
</protein>
<keyword evidence="4" id="KW-0482">Metalloprotease</keyword>
<sequence>MESTELAVIQELSTRLVEAQSQIRILDSIKWDDSIRQQFFSDKASKLPAVDKAYYDNNRPLPFDPQEKQEEFRLILRDAQNQLGQYSPITRLLKRQCEEYIKAVDMLACRGTPVFSQLATELYGSPDDVFYSGGPRLSDLGNVLFDVLTALDIQLQSDADLKRYTPEEAQQILQTRLSNFFNFHPGKITVMVSDDMIADASAGADNIKLSQHAKFSDRDVKYLEVHEGWVHVGTTLNGTSQPYCTFLSKGSPSCSVIQEGLAVITEIVTFSSYPGRIRKITNRVIALNKVREGADFIDIYRYFIECGLSPMDSYNHAVRIFRGSTPTGGPFTKDLSYAKGFLLIYNFIRFAISQHRVEMIPLLFVGKLVLDDLPLLMELLEREIITPPIYLPPPFRDLAALSAWMCFSLFLNKFDLSEIQKNFRFLLA</sequence>
<reference evidence="5 6" key="1">
    <citation type="submission" date="2018-06" db="EMBL/GenBank/DDBJ databases">
        <authorList>
            <consortium name="Pathogen Informatics"/>
            <person name="Doyle S."/>
        </authorList>
    </citation>
    <scope>NUCLEOTIDE SEQUENCE [LARGE SCALE GENOMIC DNA]</scope>
    <source>
        <strain evidence="5 6">NCTC13316</strain>
    </source>
</reference>
<dbReference type="SMART" id="SM01154">
    <property type="entry name" value="DUF1704"/>
    <property type="match status" value="1"/>
</dbReference>
<evidence type="ECO:0000313" key="5">
    <source>
        <dbReference type="EMBL" id="STX51944.1"/>
    </source>
</evidence>
<evidence type="ECO:0000256" key="3">
    <source>
        <dbReference type="ARBA" id="ARBA00022801"/>
    </source>
</evidence>
<accession>A0A378JL69</accession>
<dbReference type="RefSeq" id="WP_115331543.1">
    <property type="nucleotide sequence ID" value="NZ_CAAAHP010000002.1"/>
</dbReference>
<keyword evidence="6" id="KW-1185">Reference proteome</keyword>
<dbReference type="AlphaFoldDB" id="A0A378JL69"/>
<evidence type="ECO:0000256" key="2">
    <source>
        <dbReference type="ARBA" id="ARBA00022670"/>
    </source>
</evidence>
<proteinExistence type="predicted"/>
<evidence type="ECO:0000256" key="1">
    <source>
        <dbReference type="ARBA" id="ARBA00001947"/>
    </source>
</evidence>
<dbReference type="PANTHER" id="PTHR31817">
    <property type="match status" value="1"/>
</dbReference>
<gene>
    <name evidence="5" type="ORF">NCTC13316_02047</name>
</gene>
<dbReference type="GO" id="GO:0008237">
    <property type="term" value="F:metallopeptidase activity"/>
    <property type="evidence" value="ECO:0007669"/>
    <property type="project" value="UniProtKB-KW"/>
</dbReference>
<dbReference type="Pfam" id="PF08014">
    <property type="entry name" value="MATCAP"/>
    <property type="match status" value="1"/>
</dbReference>
<comment type="cofactor">
    <cofactor evidence="1">
        <name>Zn(2+)</name>
        <dbReference type="ChEBI" id="CHEBI:29105"/>
    </cofactor>
</comment>
<dbReference type="PANTHER" id="PTHR31817:SF0">
    <property type="entry name" value="CHROMOSOME UNDETERMINED SCAFFOLD_67, WHOLE GENOME SHOTGUN SEQUENCE"/>
    <property type="match status" value="1"/>
</dbReference>
<dbReference type="OrthoDB" id="9785840at2"/>
<keyword evidence="3" id="KW-0378">Hydrolase</keyword>
<dbReference type="GO" id="GO:0080164">
    <property type="term" value="P:regulation of nitric oxide metabolic process"/>
    <property type="evidence" value="ECO:0007669"/>
    <property type="project" value="TreeGrafter"/>
</dbReference>
<dbReference type="InterPro" id="IPR012548">
    <property type="entry name" value="MATCAP"/>
</dbReference>
<dbReference type="InterPro" id="IPR012656">
    <property type="entry name" value="CHP02421_QEGLA"/>
</dbReference>
<name>A0A378JL69_9GAMM</name>
<dbReference type="GO" id="GO:0006508">
    <property type="term" value="P:proteolysis"/>
    <property type="evidence" value="ECO:0007669"/>
    <property type="project" value="UniProtKB-KW"/>
</dbReference>
<dbReference type="NCBIfam" id="TIGR02421">
    <property type="entry name" value="QEGLA"/>
    <property type="match status" value="1"/>
</dbReference>
<dbReference type="Proteomes" id="UP000254794">
    <property type="component" value="Unassembled WGS sequence"/>
</dbReference>
<keyword evidence="2" id="KW-0645">Protease</keyword>
<dbReference type="EMBL" id="UGOD01000001">
    <property type="protein sequence ID" value="STX51944.1"/>
    <property type="molecule type" value="Genomic_DNA"/>
</dbReference>
<evidence type="ECO:0000256" key="4">
    <source>
        <dbReference type="ARBA" id="ARBA00023049"/>
    </source>
</evidence>
<organism evidence="5 6">
    <name type="scientific">Legionella busanensis</name>
    <dbReference type="NCBI Taxonomy" id="190655"/>
    <lineage>
        <taxon>Bacteria</taxon>
        <taxon>Pseudomonadati</taxon>
        <taxon>Pseudomonadota</taxon>
        <taxon>Gammaproteobacteria</taxon>
        <taxon>Legionellales</taxon>
        <taxon>Legionellaceae</taxon>
        <taxon>Legionella</taxon>
    </lineage>
</organism>